<feature type="compositionally biased region" description="Low complexity" evidence="2">
    <location>
        <begin position="31"/>
        <end position="49"/>
    </location>
</feature>
<dbReference type="GO" id="GO:0004672">
    <property type="term" value="F:protein kinase activity"/>
    <property type="evidence" value="ECO:0007669"/>
    <property type="project" value="InterPro"/>
</dbReference>
<feature type="region of interest" description="Disordered" evidence="2">
    <location>
        <begin position="31"/>
        <end position="62"/>
    </location>
</feature>
<name>A0A830CTK4_9LAMI</name>
<organism evidence="4 5">
    <name type="scientific">Phtheirospermum japonicum</name>
    <dbReference type="NCBI Taxonomy" id="374723"/>
    <lineage>
        <taxon>Eukaryota</taxon>
        <taxon>Viridiplantae</taxon>
        <taxon>Streptophyta</taxon>
        <taxon>Embryophyta</taxon>
        <taxon>Tracheophyta</taxon>
        <taxon>Spermatophyta</taxon>
        <taxon>Magnoliopsida</taxon>
        <taxon>eudicotyledons</taxon>
        <taxon>Gunneridae</taxon>
        <taxon>Pentapetalae</taxon>
        <taxon>asterids</taxon>
        <taxon>lamiids</taxon>
        <taxon>Lamiales</taxon>
        <taxon>Orobanchaceae</taxon>
        <taxon>Orobanchaceae incertae sedis</taxon>
        <taxon>Phtheirospermum</taxon>
    </lineage>
</organism>
<dbReference type="Pfam" id="PF07714">
    <property type="entry name" value="PK_Tyr_Ser-Thr"/>
    <property type="match status" value="1"/>
</dbReference>
<dbReference type="InterPro" id="IPR051824">
    <property type="entry name" value="LRR_Rcpt-Like_S/T_Kinase"/>
</dbReference>
<evidence type="ECO:0000256" key="2">
    <source>
        <dbReference type="SAM" id="MobiDB-lite"/>
    </source>
</evidence>
<dbReference type="PROSITE" id="PS50011">
    <property type="entry name" value="PROTEIN_KINASE_DOM"/>
    <property type="match status" value="1"/>
</dbReference>
<accession>A0A830CTK4</accession>
<dbReference type="Proteomes" id="UP000653305">
    <property type="component" value="Unassembled WGS sequence"/>
</dbReference>
<keyword evidence="4" id="KW-0808">Transferase</keyword>
<dbReference type="FunFam" id="1.10.510.10:FF:000448">
    <property type="entry name" value="Putative LRR receptor-like serine/threonine-protein kinase"/>
    <property type="match status" value="1"/>
</dbReference>
<dbReference type="Gene3D" id="1.10.510.10">
    <property type="entry name" value="Transferase(Phosphotransferase) domain 1"/>
    <property type="match status" value="1"/>
</dbReference>
<dbReference type="GO" id="GO:0005524">
    <property type="term" value="F:ATP binding"/>
    <property type="evidence" value="ECO:0007669"/>
    <property type="project" value="InterPro"/>
</dbReference>
<dbReference type="InterPro" id="IPR001245">
    <property type="entry name" value="Ser-Thr/Tyr_kinase_cat_dom"/>
</dbReference>
<keyword evidence="4" id="KW-0675">Receptor</keyword>
<reference evidence="4" key="1">
    <citation type="submission" date="2020-07" db="EMBL/GenBank/DDBJ databases">
        <title>Ethylene signaling mediates host invasion by parasitic plants.</title>
        <authorList>
            <person name="Yoshida S."/>
        </authorList>
    </citation>
    <scope>NUCLEOTIDE SEQUENCE</scope>
    <source>
        <strain evidence="4">Okayama</strain>
    </source>
</reference>
<evidence type="ECO:0000313" key="5">
    <source>
        <dbReference type="Proteomes" id="UP000653305"/>
    </source>
</evidence>
<keyword evidence="4" id="KW-0418">Kinase</keyword>
<sequence length="520" mass="57930">MSQIYDNWERLVKATLRREELRCLCLEDSLSSDFSSSFSSSSSESSRSFFEPEDSPSPNSGILSSYSHRQIARATGRFSNQNLIKQGHSGDLFLGSLSLPTQFPDHVVVKRINFKVVGRKPLALELAFLSRVDSNNHPRFVQLLGHCLDGNENENFLVYRYLPQRDLSNSLFFKKDNVDNSLSSLDWITRWKIARGVAEALSFLHHECDPSLVHGDVQASSILLDHNFEVRLGSLSQVSAERIQKDKFTFTWKSKKATSGTTLKTICAYDVYCLGKVLLELVTGKLGISSSTDADLKVFLEATLLNISIYDMGLLTNIVDPSLIIDEDLLEEVWAMAIIAKSCLNPQPTRRPIIKHVLKALENPTQVNNAKVLEQIYCLSDLLFIFEFIRYGQSTKLGMEIDTLAIISKIKFMVLAFTTSPTVMSFYVSSSAAAGICVVMPFDMMVAEAGAQAQGLRMALIGSRRLVSTVAEQSLTSAVAEKDGKSSNMVTERWRKRRYGCRTVMLETVDAVPGRNALAS</sequence>
<dbReference type="InterPro" id="IPR011009">
    <property type="entry name" value="Kinase-like_dom_sf"/>
</dbReference>
<dbReference type="PANTHER" id="PTHR48006:SF50">
    <property type="entry name" value="OS03G0724300 PROTEIN"/>
    <property type="match status" value="1"/>
</dbReference>
<dbReference type="Gene3D" id="3.30.200.20">
    <property type="entry name" value="Phosphorylase Kinase, domain 1"/>
    <property type="match status" value="1"/>
</dbReference>
<dbReference type="EMBL" id="BMAC01000649">
    <property type="protein sequence ID" value="GFQ00989.1"/>
    <property type="molecule type" value="Genomic_DNA"/>
</dbReference>
<protein>
    <submittedName>
        <fullName evidence="4">Probable LRR receptor-like serine/threonine-protein kinase at2g16250</fullName>
    </submittedName>
</protein>
<evidence type="ECO:0000259" key="3">
    <source>
        <dbReference type="PROSITE" id="PS50011"/>
    </source>
</evidence>
<proteinExistence type="predicted"/>
<comment type="subcellular location">
    <subcellularLocation>
        <location evidence="1">Membrane</location>
        <topology evidence="1">Single-pass type I membrane protein</topology>
    </subcellularLocation>
</comment>
<dbReference type="PANTHER" id="PTHR48006">
    <property type="entry name" value="LEUCINE-RICH REPEAT-CONTAINING PROTEIN DDB_G0281931-RELATED"/>
    <property type="match status" value="1"/>
</dbReference>
<gene>
    <name evidence="4" type="ORF">PHJA_002242800</name>
</gene>
<dbReference type="GO" id="GO:0016020">
    <property type="term" value="C:membrane"/>
    <property type="evidence" value="ECO:0007669"/>
    <property type="project" value="UniProtKB-SubCell"/>
</dbReference>
<evidence type="ECO:0000256" key="1">
    <source>
        <dbReference type="ARBA" id="ARBA00004479"/>
    </source>
</evidence>
<feature type="domain" description="Protein kinase" evidence="3">
    <location>
        <begin position="78"/>
        <end position="366"/>
    </location>
</feature>
<dbReference type="AlphaFoldDB" id="A0A830CTK4"/>
<evidence type="ECO:0000313" key="4">
    <source>
        <dbReference type="EMBL" id="GFQ00989.1"/>
    </source>
</evidence>
<comment type="caution">
    <text evidence="4">The sequence shown here is derived from an EMBL/GenBank/DDBJ whole genome shotgun (WGS) entry which is preliminary data.</text>
</comment>
<dbReference type="SUPFAM" id="SSF56112">
    <property type="entry name" value="Protein kinase-like (PK-like)"/>
    <property type="match status" value="1"/>
</dbReference>
<keyword evidence="5" id="KW-1185">Reference proteome</keyword>
<dbReference type="OrthoDB" id="1742050at2759"/>
<dbReference type="InterPro" id="IPR000719">
    <property type="entry name" value="Prot_kinase_dom"/>
</dbReference>